<evidence type="ECO:0000256" key="1">
    <source>
        <dbReference type="SAM" id="MobiDB-lite"/>
    </source>
</evidence>
<protein>
    <submittedName>
        <fullName evidence="2">Uncharacterized protein</fullName>
    </submittedName>
</protein>
<dbReference type="RefSeq" id="WP_380672380.1">
    <property type="nucleotide sequence ID" value="NZ_JBHTCJ010000017.1"/>
</dbReference>
<proteinExistence type="predicted"/>
<evidence type="ECO:0000313" key="3">
    <source>
        <dbReference type="Proteomes" id="UP001596504"/>
    </source>
</evidence>
<name>A0ABW2LPP2_9PSEU</name>
<comment type="caution">
    <text evidence="2">The sequence shown here is derived from an EMBL/GenBank/DDBJ whole genome shotgun (WGS) entry which is preliminary data.</text>
</comment>
<feature type="region of interest" description="Disordered" evidence="1">
    <location>
        <begin position="47"/>
        <end position="79"/>
    </location>
</feature>
<gene>
    <name evidence="2" type="ORF">ACFQRI_24195</name>
</gene>
<dbReference type="EMBL" id="JBHTCJ010000017">
    <property type="protein sequence ID" value="MFC7344519.1"/>
    <property type="molecule type" value="Genomic_DNA"/>
</dbReference>
<keyword evidence="3" id="KW-1185">Reference proteome</keyword>
<reference evidence="3" key="1">
    <citation type="journal article" date="2019" name="Int. J. Syst. Evol. Microbiol.">
        <title>The Global Catalogue of Microorganisms (GCM) 10K type strain sequencing project: providing services to taxonomists for standard genome sequencing and annotation.</title>
        <authorList>
            <consortium name="The Broad Institute Genomics Platform"/>
            <consortium name="The Broad Institute Genome Sequencing Center for Infectious Disease"/>
            <person name="Wu L."/>
            <person name="Ma J."/>
        </authorList>
    </citation>
    <scope>NUCLEOTIDE SEQUENCE [LARGE SCALE GENOMIC DNA]</scope>
    <source>
        <strain evidence="3">WLHS5</strain>
    </source>
</reference>
<evidence type="ECO:0000313" key="2">
    <source>
        <dbReference type="EMBL" id="MFC7344519.1"/>
    </source>
</evidence>
<accession>A0ABW2LPP2</accession>
<sequence length="79" mass="8332">MEQDRDLAGATVYRWDAYPGARWHALPDGEVVLERPSGDLAPSTITASGLASSAAKETPTWYLETSGDSVEPEAPAGAN</sequence>
<organism evidence="2 3">
    <name type="scientific">Saccharopolyspora griseoalba</name>
    <dbReference type="NCBI Taxonomy" id="1431848"/>
    <lineage>
        <taxon>Bacteria</taxon>
        <taxon>Bacillati</taxon>
        <taxon>Actinomycetota</taxon>
        <taxon>Actinomycetes</taxon>
        <taxon>Pseudonocardiales</taxon>
        <taxon>Pseudonocardiaceae</taxon>
        <taxon>Saccharopolyspora</taxon>
    </lineage>
</organism>
<dbReference type="Proteomes" id="UP001596504">
    <property type="component" value="Unassembled WGS sequence"/>
</dbReference>